<name>A0AAD1SGU2_PELCU</name>
<reference evidence="1" key="1">
    <citation type="submission" date="2022-03" db="EMBL/GenBank/DDBJ databases">
        <authorList>
            <person name="Alioto T."/>
            <person name="Alioto T."/>
            <person name="Gomez Garrido J."/>
        </authorList>
    </citation>
    <scope>NUCLEOTIDE SEQUENCE</scope>
</reference>
<evidence type="ECO:0000313" key="1">
    <source>
        <dbReference type="EMBL" id="CAH2300329.1"/>
    </source>
</evidence>
<keyword evidence="2" id="KW-1185">Reference proteome</keyword>
<dbReference type="Proteomes" id="UP001295444">
    <property type="component" value="Chromosome 06"/>
</dbReference>
<dbReference type="EMBL" id="OW240917">
    <property type="protein sequence ID" value="CAH2300329.1"/>
    <property type="molecule type" value="Genomic_DNA"/>
</dbReference>
<proteinExistence type="predicted"/>
<organism evidence="1 2">
    <name type="scientific">Pelobates cultripes</name>
    <name type="common">Western spadefoot toad</name>
    <dbReference type="NCBI Taxonomy" id="61616"/>
    <lineage>
        <taxon>Eukaryota</taxon>
        <taxon>Metazoa</taxon>
        <taxon>Chordata</taxon>
        <taxon>Craniata</taxon>
        <taxon>Vertebrata</taxon>
        <taxon>Euteleostomi</taxon>
        <taxon>Amphibia</taxon>
        <taxon>Batrachia</taxon>
        <taxon>Anura</taxon>
        <taxon>Pelobatoidea</taxon>
        <taxon>Pelobatidae</taxon>
        <taxon>Pelobates</taxon>
    </lineage>
</organism>
<evidence type="ECO:0000313" key="2">
    <source>
        <dbReference type="Proteomes" id="UP001295444"/>
    </source>
</evidence>
<gene>
    <name evidence="1" type="ORF">PECUL_23A021770</name>
</gene>
<dbReference type="AlphaFoldDB" id="A0AAD1SGU2"/>
<protein>
    <submittedName>
        <fullName evidence="1">Uncharacterized protein</fullName>
    </submittedName>
</protein>
<sequence>MDDTGERIKPLPVTTDKQTTMQTFQNGQPTHFIRTGPLAHKPFSIPPDTWRLIFKQIHGSSRNTTTQEGNYKRLTRWHYTPSKLKSLFPTTSSHCWRCHDPEGHTTHIWWTCPVISNYWKRLHSLIQTTLYIYIPFTPISFLFLTCPQTTNKLKAVLLTHLLSAANQLIPTL</sequence>
<accession>A0AAD1SGU2</accession>